<organism evidence="4">
    <name type="scientific">Gracilinema caldarium</name>
    <dbReference type="NCBI Taxonomy" id="215591"/>
    <lineage>
        <taxon>Bacteria</taxon>
        <taxon>Pseudomonadati</taxon>
        <taxon>Spirochaetota</taxon>
        <taxon>Spirochaetia</taxon>
        <taxon>Spirochaetales</taxon>
        <taxon>Breznakiellaceae</taxon>
        <taxon>Gracilinema</taxon>
    </lineage>
</organism>
<dbReference type="AlphaFoldDB" id="A0A7C3I5S1"/>
<keyword evidence="2 3" id="KW-0472">Membrane</keyword>
<dbReference type="GO" id="GO:0005886">
    <property type="term" value="C:plasma membrane"/>
    <property type="evidence" value="ECO:0007669"/>
    <property type="project" value="UniProtKB-SubCell"/>
</dbReference>
<feature type="transmembrane region" description="Helical" evidence="3">
    <location>
        <begin position="118"/>
        <end position="138"/>
    </location>
</feature>
<dbReference type="InterPro" id="IPR003784">
    <property type="entry name" value="BioY"/>
</dbReference>
<dbReference type="PIRSF" id="PIRSF016661">
    <property type="entry name" value="BioY"/>
    <property type="match status" value="1"/>
</dbReference>
<keyword evidence="2" id="KW-0813">Transport</keyword>
<sequence>MENRTRVLLSLSLVALFAALTAAGAFISIPLPFSPVPVVLQNMFALLSGMILGPLMGSAATAVYLIIGAIGAPVYAGAKGGFAVLLGPTGGYLLGYLLASLTAGFIAGSPRTHQGTNWVRIIVAALAGIIVIYIPGLLRLNVVMNGNWAKTLTAGFIPFIMGDLVKGAVACLISPRLRSLVSDIYHA</sequence>
<evidence type="ECO:0000256" key="1">
    <source>
        <dbReference type="ARBA" id="ARBA00010692"/>
    </source>
</evidence>
<dbReference type="Gene3D" id="1.10.1760.20">
    <property type="match status" value="1"/>
</dbReference>
<feature type="transmembrane region" description="Helical" evidence="3">
    <location>
        <begin position="82"/>
        <end position="106"/>
    </location>
</feature>
<evidence type="ECO:0000256" key="2">
    <source>
        <dbReference type="PIRNR" id="PIRNR016661"/>
    </source>
</evidence>
<name>A0A7C3I5S1_9SPIR</name>
<evidence type="ECO:0000256" key="3">
    <source>
        <dbReference type="SAM" id="Phobius"/>
    </source>
</evidence>
<comment type="similarity">
    <text evidence="1 2">Belongs to the BioY family.</text>
</comment>
<dbReference type="EMBL" id="DSVL01000411">
    <property type="protein sequence ID" value="HFH30478.1"/>
    <property type="molecule type" value="Genomic_DNA"/>
</dbReference>
<protein>
    <recommendedName>
        <fullName evidence="2">Biotin transporter</fullName>
    </recommendedName>
</protein>
<feature type="transmembrane region" description="Helical" evidence="3">
    <location>
        <begin position="49"/>
        <end position="70"/>
    </location>
</feature>
<gene>
    <name evidence="4" type="ORF">ENS59_13385</name>
</gene>
<dbReference type="GO" id="GO:0015225">
    <property type="term" value="F:biotin transmembrane transporter activity"/>
    <property type="evidence" value="ECO:0007669"/>
    <property type="project" value="UniProtKB-UniRule"/>
</dbReference>
<accession>A0A7C3I5S1</accession>
<dbReference type="PANTHER" id="PTHR34295:SF1">
    <property type="entry name" value="BIOTIN TRANSPORTER BIOY"/>
    <property type="match status" value="1"/>
</dbReference>
<evidence type="ECO:0000313" key="4">
    <source>
        <dbReference type="EMBL" id="HFH30478.1"/>
    </source>
</evidence>
<dbReference type="Pfam" id="PF02632">
    <property type="entry name" value="BioY"/>
    <property type="match status" value="1"/>
</dbReference>
<keyword evidence="2" id="KW-1003">Cell membrane</keyword>
<keyword evidence="3" id="KW-0812">Transmembrane</keyword>
<comment type="caution">
    <text evidence="4">The sequence shown here is derived from an EMBL/GenBank/DDBJ whole genome shotgun (WGS) entry which is preliminary data.</text>
</comment>
<keyword evidence="3" id="KW-1133">Transmembrane helix</keyword>
<proteinExistence type="inferred from homology"/>
<reference evidence="4" key="1">
    <citation type="journal article" date="2020" name="mSystems">
        <title>Genome- and Community-Level Interaction Insights into Carbon Utilization and Element Cycling Functions of Hydrothermarchaeota in Hydrothermal Sediment.</title>
        <authorList>
            <person name="Zhou Z."/>
            <person name="Liu Y."/>
            <person name="Xu W."/>
            <person name="Pan J."/>
            <person name="Luo Z.H."/>
            <person name="Li M."/>
        </authorList>
    </citation>
    <scope>NUCLEOTIDE SEQUENCE [LARGE SCALE GENOMIC DNA]</scope>
    <source>
        <strain evidence="4">SpSt-503</strain>
    </source>
</reference>
<comment type="subcellular location">
    <subcellularLocation>
        <location evidence="2">Cell membrane</location>
        <topology evidence="2">Multi-pass membrane protein</topology>
    </subcellularLocation>
</comment>
<dbReference type="PANTHER" id="PTHR34295">
    <property type="entry name" value="BIOTIN TRANSPORTER BIOY"/>
    <property type="match status" value="1"/>
</dbReference>